<dbReference type="Gene3D" id="3.90.190.20">
    <property type="entry name" value="Mur ligase, C-terminal domain"/>
    <property type="match status" value="1"/>
</dbReference>
<dbReference type="GO" id="GO:0008360">
    <property type="term" value="P:regulation of cell shape"/>
    <property type="evidence" value="ECO:0007669"/>
    <property type="project" value="UniProtKB-KW"/>
</dbReference>
<evidence type="ECO:0000256" key="3">
    <source>
        <dbReference type="ARBA" id="ARBA00022618"/>
    </source>
</evidence>
<keyword evidence="9 10" id="KW-0961">Cell wall biogenesis/degradation</keyword>
<evidence type="ECO:0000256" key="4">
    <source>
        <dbReference type="ARBA" id="ARBA00022741"/>
    </source>
</evidence>
<dbReference type="SUPFAM" id="SSF53244">
    <property type="entry name" value="MurD-like peptide ligases, peptide-binding domain"/>
    <property type="match status" value="1"/>
</dbReference>
<feature type="domain" description="Mur ligase C-terminal" evidence="12">
    <location>
        <begin position="324"/>
        <end position="449"/>
    </location>
</feature>
<evidence type="ECO:0000256" key="5">
    <source>
        <dbReference type="ARBA" id="ARBA00022840"/>
    </source>
</evidence>
<dbReference type="Proteomes" id="UP000824162">
    <property type="component" value="Unassembled WGS sequence"/>
</dbReference>
<dbReference type="Pfam" id="PF08245">
    <property type="entry name" value="Mur_ligase_M"/>
    <property type="match status" value="1"/>
</dbReference>
<dbReference type="SUPFAM" id="SSF53623">
    <property type="entry name" value="MurD-like peptide ligases, catalytic domain"/>
    <property type="match status" value="1"/>
</dbReference>
<feature type="domain" description="Mur ligase central" evidence="13">
    <location>
        <begin position="110"/>
        <end position="296"/>
    </location>
</feature>
<dbReference type="PANTHER" id="PTHR43024">
    <property type="entry name" value="UDP-N-ACETYLMURAMOYL-TRIPEPTIDE--D-ALANYL-D-ALANINE LIGASE"/>
    <property type="match status" value="1"/>
</dbReference>
<evidence type="ECO:0000256" key="9">
    <source>
        <dbReference type="ARBA" id="ARBA00023316"/>
    </source>
</evidence>
<dbReference type="GO" id="GO:0009252">
    <property type="term" value="P:peptidoglycan biosynthetic process"/>
    <property type="evidence" value="ECO:0007669"/>
    <property type="project" value="UniProtKB-UniRule"/>
</dbReference>
<keyword evidence="2 10" id="KW-0436">Ligase</keyword>
<protein>
    <recommendedName>
        <fullName evidence="10 11">UDP-N-acetylmuramoyl-tripeptide--D-alanyl-D-alanine ligase</fullName>
        <ecNumber evidence="10 11">6.3.2.10</ecNumber>
    </recommendedName>
    <alternativeName>
        <fullName evidence="10">D-alanyl-D-alanine-adding enzyme</fullName>
    </alternativeName>
</protein>
<dbReference type="AlphaFoldDB" id="A0A9D1PPX9"/>
<comment type="caution">
    <text evidence="14">The sequence shown here is derived from an EMBL/GenBank/DDBJ whole genome shotgun (WGS) entry which is preliminary data.</text>
</comment>
<dbReference type="NCBIfam" id="TIGR01143">
    <property type="entry name" value="murF"/>
    <property type="match status" value="1"/>
</dbReference>
<keyword evidence="6 10" id="KW-0133">Cell shape</keyword>
<dbReference type="Gene3D" id="3.40.1390.10">
    <property type="entry name" value="MurE/MurF, N-terminal domain"/>
    <property type="match status" value="1"/>
</dbReference>
<evidence type="ECO:0000256" key="8">
    <source>
        <dbReference type="ARBA" id="ARBA00023306"/>
    </source>
</evidence>
<name>A0A9D1PPX9_9FIRM</name>
<comment type="subcellular location">
    <subcellularLocation>
        <location evidence="10 11">Cytoplasm</location>
    </subcellularLocation>
</comment>
<dbReference type="GO" id="GO:0005524">
    <property type="term" value="F:ATP binding"/>
    <property type="evidence" value="ECO:0007669"/>
    <property type="project" value="UniProtKB-UniRule"/>
</dbReference>
<gene>
    <name evidence="10" type="primary">murF</name>
    <name evidence="14" type="ORF">H9900_00890</name>
</gene>
<accession>A0A9D1PPX9</accession>
<evidence type="ECO:0000256" key="2">
    <source>
        <dbReference type="ARBA" id="ARBA00022598"/>
    </source>
</evidence>
<dbReference type="InterPro" id="IPR013221">
    <property type="entry name" value="Mur_ligase_cen"/>
</dbReference>
<dbReference type="Gene3D" id="3.40.1190.10">
    <property type="entry name" value="Mur-like, catalytic domain"/>
    <property type="match status" value="1"/>
</dbReference>
<feature type="binding site" evidence="10">
    <location>
        <begin position="112"/>
        <end position="118"/>
    </location>
    <ligand>
        <name>ATP</name>
        <dbReference type="ChEBI" id="CHEBI:30616"/>
    </ligand>
</feature>
<keyword evidence="1 10" id="KW-0963">Cytoplasm</keyword>
<keyword evidence="8 10" id="KW-0131">Cell cycle</keyword>
<evidence type="ECO:0000313" key="14">
    <source>
        <dbReference type="EMBL" id="HIV85348.1"/>
    </source>
</evidence>
<evidence type="ECO:0000259" key="12">
    <source>
        <dbReference type="Pfam" id="PF02875"/>
    </source>
</evidence>
<reference evidence="14" key="2">
    <citation type="submission" date="2021-04" db="EMBL/GenBank/DDBJ databases">
        <authorList>
            <person name="Gilroy R."/>
        </authorList>
    </citation>
    <scope>NUCLEOTIDE SEQUENCE</scope>
    <source>
        <strain evidence="14">5790</strain>
    </source>
</reference>
<keyword evidence="4 10" id="KW-0547">Nucleotide-binding</keyword>
<dbReference type="GO" id="GO:0071555">
    <property type="term" value="P:cell wall organization"/>
    <property type="evidence" value="ECO:0007669"/>
    <property type="project" value="UniProtKB-KW"/>
</dbReference>
<dbReference type="Pfam" id="PF02875">
    <property type="entry name" value="Mur_ligase_C"/>
    <property type="match status" value="1"/>
</dbReference>
<evidence type="ECO:0000313" key="15">
    <source>
        <dbReference type="Proteomes" id="UP000824162"/>
    </source>
</evidence>
<keyword evidence="3 10" id="KW-0132">Cell division</keyword>
<dbReference type="InterPro" id="IPR036615">
    <property type="entry name" value="Mur_ligase_C_dom_sf"/>
</dbReference>
<evidence type="ECO:0000256" key="1">
    <source>
        <dbReference type="ARBA" id="ARBA00022490"/>
    </source>
</evidence>
<dbReference type="InterPro" id="IPR035911">
    <property type="entry name" value="MurE/MurF_N"/>
</dbReference>
<dbReference type="EC" id="6.3.2.10" evidence="10 11"/>
<dbReference type="GO" id="GO:0005737">
    <property type="term" value="C:cytoplasm"/>
    <property type="evidence" value="ECO:0007669"/>
    <property type="project" value="UniProtKB-SubCell"/>
</dbReference>
<comment type="catalytic activity">
    <reaction evidence="10 11">
        <text>D-alanyl-D-alanine + UDP-N-acetyl-alpha-D-muramoyl-L-alanyl-gamma-D-glutamyl-meso-2,6-diaminopimelate + ATP = UDP-N-acetyl-alpha-D-muramoyl-L-alanyl-gamma-D-glutamyl-meso-2,6-diaminopimeloyl-D-alanyl-D-alanine + ADP + phosphate + H(+)</text>
        <dbReference type="Rhea" id="RHEA:28374"/>
        <dbReference type="ChEBI" id="CHEBI:15378"/>
        <dbReference type="ChEBI" id="CHEBI:30616"/>
        <dbReference type="ChEBI" id="CHEBI:43474"/>
        <dbReference type="ChEBI" id="CHEBI:57822"/>
        <dbReference type="ChEBI" id="CHEBI:61386"/>
        <dbReference type="ChEBI" id="CHEBI:83905"/>
        <dbReference type="ChEBI" id="CHEBI:456216"/>
        <dbReference type="EC" id="6.3.2.10"/>
    </reaction>
</comment>
<dbReference type="HAMAP" id="MF_02019">
    <property type="entry name" value="MurF"/>
    <property type="match status" value="1"/>
</dbReference>
<dbReference type="InterPro" id="IPR036565">
    <property type="entry name" value="Mur-like_cat_sf"/>
</dbReference>
<dbReference type="SUPFAM" id="SSF63418">
    <property type="entry name" value="MurE/MurF N-terminal domain"/>
    <property type="match status" value="1"/>
</dbReference>
<dbReference type="InterPro" id="IPR051046">
    <property type="entry name" value="MurCDEF_CellWall_CoF430Synth"/>
</dbReference>
<organism evidence="14 15">
    <name type="scientific">Candidatus Monoglobus merdigallinarum</name>
    <dbReference type="NCBI Taxonomy" id="2838698"/>
    <lineage>
        <taxon>Bacteria</taxon>
        <taxon>Bacillati</taxon>
        <taxon>Bacillota</taxon>
        <taxon>Clostridia</taxon>
        <taxon>Monoglobales</taxon>
        <taxon>Monoglobaceae</taxon>
        <taxon>Monoglobus</taxon>
    </lineage>
</organism>
<comment type="function">
    <text evidence="10 11">Involved in cell wall formation. Catalyzes the final step in the synthesis of UDP-N-acetylmuramoyl-pentapeptide, the precursor of murein.</text>
</comment>
<comment type="pathway">
    <text evidence="10 11">Cell wall biogenesis; peptidoglycan biosynthesis.</text>
</comment>
<reference evidence="14" key="1">
    <citation type="journal article" date="2021" name="PeerJ">
        <title>Extensive microbial diversity within the chicken gut microbiome revealed by metagenomics and culture.</title>
        <authorList>
            <person name="Gilroy R."/>
            <person name="Ravi A."/>
            <person name="Getino M."/>
            <person name="Pursley I."/>
            <person name="Horton D.L."/>
            <person name="Alikhan N.F."/>
            <person name="Baker D."/>
            <person name="Gharbi K."/>
            <person name="Hall N."/>
            <person name="Watson M."/>
            <person name="Adriaenssens E.M."/>
            <person name="Foster-Nyarko E."/>
            <person name="Jarju S."/>
            <person name="Secka A."/>
            <person name="Antonio M."/>
            <person name="Oren A."/>
            <person name="Chaudhuri R.R."/>
            <person name="La Ragione R."/>
            <person name="Hildebrand F."/>
            <person name="Pallen M.J."/>
        </authorList>
    </citation>
    <scope>NUCLEOTIDE SEQUENCE</scope>
    <source>
        <strain evidence="14">5790</strain>
    </source>
</reference>
<comment type="similarity">
    <text evidence="10">Belongs to the MurCDEF family. MurF subfamily.</text>
</comment>
<evidence type="ECO:0000256" key="6">
    <source>
        <dbReference type="ARBA" id="ARBA00022960"/>
    </source>
</evidence>
<proteinExistence type="inferred from homology"/>
<keyword evidence="5 10" id="KW-0067">ATP-binding</keyword>
<dbReference type="EMBL" id="DXIJ01000017">
    <property type="protein sequence ID" value="HIV85348.1"/>
    <property type="molecule type" value="Genomic_DNA"/>
</dbReference>
<sequence>MKWCMNINKLSEIVSGEIHNLSGDEIVKNVVRDDREVDEGTVFVALRGENNNGHRFAGRAVENGAVCCVVNRDEGDFGQLPVVAVDDTYKALMDIASFYRDQFSIPVVGVTGSVGKTSTKGMIASVLGREYTTLKTEGNYNNEVGVPLTLFRLSDDDEAAVIEMGMSDFGEISRLSKIVKPDTAVITNIGISHIEHLGSREGICRAKFEILDGLAVDGTVILNGDDDMLWAKNGDLEYETLYFGIENKACDLVASDIKLYSSGSEFTAKIDGKQYRFEVNAPGIHQIYNALAAILVGYSYNVRVDSMIKGVHDFRPEGLRQVKTEYDRFITINDCYNACPDSMESGLDVLVLTAEERGKAARKVACLADMLELGDAAEREHRRVGKMCAEKGVDCLITIGSMAKNIALGAVEAGVNSSDVYEFDSNEEAEKRLKSIIKTGDVIWIKGSRGMHLERIAEALDRLGKSGQ</sequence>
<dbReference type="GO" id="GO:0047480">
    <property type="term" value="F:UDP-N-acetylmuramoyl-tripeptide-D-alanyl-D-alanine ligase activity"/>
    <property type="evidence" value="ECO:0007669"/>
    <property type="project" value="UniProtKB-UniRule"/>
</dbReference>
<dbReference type="GO" id="GO:0051301">
    <property type="term" value="P:cell division"/>
    <property type="evidence" value="ECO:0007669"/>
    <property type="project" value="UniProtKB-KW"/>
</dbReference>
<dbReference type="PANTHER" id="PTHR43024:SF1">
    <property type="entry name" value="UDP-N-ACETYLMURAMOYL-TRIPEPTIDE--D-ALANYL-D-ALANINE LIGASE"/>
    <property type="match status" value="1"/>
</dbReference>
<dbReference type="InterPro" id="IPR004101">
    <property type="entry name" value="Mur_ligase_C"/>
</dbReference>
<evidence type="ECO:0000256" key="10">
    <source>
        <dbReference type="HAMAP-Rule" id="MF_02019"/>
    </source>
</evidence>
<evidence type="ECO:0000256" key="11">
    <source>
        <dbReference type="RuleBase" id="RU004136"/>
    </source>
</evidence>
<evidence type="ECO:0000259" key="13">
    <source>
        <dbReference type="Pfam" id="PF08245"/>
    </source>
</evidence>
<evidence type="ECO:0000256" key="7">
    <source>
        <dbReference type="ARBA" id="ARBA00022984"/>
    </source>
</evidence>
<dbReference type="InterPro" id="IPR005863">
    <property type="entry name" value="UDP-N-AcMur_synth"/>
</dbReference>
<keyword evidence="7 10" id="KW-0573">Peptidoglycan synthesis</keyword>